<dbReference type="SUPFAM" id="SSF88713">
    <property type="entry name" value="Glycoside hydrolase/deacetylase"/>
    <property type="match status" value="1"/>
</dbReference>
<keyword evidence="2" id="KW-0378">Hydrolase</keyword>
<organism evidence="4 5">
    <name type="scientific">Planococcus glaciei</name>
    <dbReference type="NCBI Taxonomy" id="459472"/>
    <lineage>
        <taxon>Bacteria</taxon>
        <taxon>Bacillati</taxon>
        <taxon>Bacillota</taxon>
        <taxon>Bacilli</taxon>
        <taxon>Bacillales</taxon>
        <taxon>Caryophanaceae</taxon>
        <taxon>Planococcus</taxon>
    </lineage>
</organism>
<keyword evidence="1" id="KW-0479">Metal-binding</keyword>
<dbReference type="GO" id="GO:0016020">
    <property type="term" value="C:membrane"/>
    <property type="evidence" value="ECO:0007669"/>
    <property type="project" value="TreeGrafter"/>
</dbReference>
<dbReference type="GO" id="GO:0046872">
    <property type="term" value="F:metal ion binding"/>
    <property type="evidence" value="ECO:0007669"/>
    <property type="project" value="UniProtKB-KW"/>
</dbReference>
<proteinExistence type="predicted"/>
<dbReference type="Gene3D" id="3.20.20.370">
    <property type="entry name" value="Glycoside hydrolase/deacetylase"/>
    <property type="match status" value="1"/>
</dbReference>
<dbReference type="RefSeq" id="WP_176294243.1">
    <property type="nucleotide sequence ID" value="NZ_CP051177.1"/>
</dbReference>
<dbReference type="Proteomes" id="UP000509222">
    <property type="component" value="Chromosome"/>
</dbReference>
<evidence type="ECO:0000256" key="1">
    <source>
        <dbReference type="ARBA" id="ARBA00022723"/>
    </source>
</evidence>
<dbReference type="InterPro" id="IPR002509">
    <property type="entry name" value="NODB_dom"/>
</dbReference>
<dbReference type="AlphaFoldDB" id="A0A7H8Q860"/>
<dbReference type="EMBL" id="CP051177">
    <property type="protein sequence ID" value="QKX50154.1"/>
    <property type="molecule type" value="Genomic_DNA"/>
</dbReference>
<dbReference type="PROSITE" id="PS51677">
    <property type="entry name" value="NODB"/>
    <property type="match status" value="1"/>
</dbReference>
<dbReference type="GO" id="GO:0005975">
    <property type="term" value="P:carbohydrate metabolic process"/>
    <property type="evidence" value="ECO:0007669"/>
    <property type="project" value="InterPro"/>
</dbReference>
<dbReference type="InterPro" id="IPR011330">
    <property type="entry name" value="Glyco_hydro/deAcase_b/a-brl"/>
</dbReference>
<evidence type="ECO:0000256" key="2">
    <source>
        <dbReference type="ARBA" id="ARBA00022801"/>
    </source>
</evidence>
<dbReference type="CDD" id="cd10917">
    <property type="entry name" value="CE4_NodB_like_6s_7s"/>
    <property type="match status" value="1"/>
</dbReference>
<reference evidence="5" key="2">
    <citation type="submission" date="2020-06" db="EMBL/GenBank/DDBJ databases">
        <title>Isolation of Planomicrobium glaciei.</title>
        <authorList>
            <person name="Malisova L."/>
            <person name="Safrankova R."/>
            <person name="Jakubu V."/>
            <person name="Spanelova P."/>
        </authorList>
    </citation>
    <scope>NUCLEOTIDE SEQUENCE [LARGE SCALE GENOMIC DNA]</scope>
    <source>
        <strain evidence="5">NRL-ATB46093</strain>
    </source>
</reference>
<dbReference type="PANTHER" id="PTHR10587">
    <property type="entry name" value="GLYCOSYL TRANSFERASE-RELATED"/>
    <property type="match status" value="1"/>
</dbReference>
<keyword evidence="5" id="KW-1185">Reference proteome</keyword>
<dbReference type="InterPro" id="IPR050248">
    <property type="entry name" value="Polysacc_deacetylase_ArnD"/>
</dbReference>
<evidence type="ECO:0000313" key="4">
    <source>
        <dbReference type="EMBL" id="QKX50154.1"/>
    </source>
</evidence>
<dbReference type="PANTHER" id="PTHR10587:SF133">
    <property type="entry name" value="CHITIN DEACETYLASE 1-RELATED"/>
    <property type="match status" value="1"/>
</dbReference>
<dbReference type="GO" id="GO:0016810">
    <property type="term" value="F:hydrolase activity, acting on carbon-nitrogen (but not peptide) bonds"/>
    <property type="evidence" value="ECO:0007669"/>
    <property type="project" value="InterPro"/>
</dbReference>
<sequence>MDSSRVVYGSSNPDILTSVPGEKSVILTFDDGPSRVLPQILDVLKQENVPAAFFWQTRLLHPERPWKRVLEDGHQIGSHTVKHSNLVNLPFEKQYKDIQNSINKIEQVTDSEVTYFRPPFGQFNADTLRAAEALNVKPVMWRVASMDWELQNNPQQVVCTVRDNLEDGAIILLHELQHTADILPDLIRAIREQGYGFKGLPNESK</sequence>
<accession>A0A7H8Q860</accession>
<evidence type="ECO:0000259" key="3">
    <source>
        <dbReference type="PROSITE" id="PS51677"/>
    </source>
</evidence>
<protein>
    <submittedName>
        <fullName evidence="4">Polysaccharide deacetylase family protein</fullName>
    </submittedName>
</protein>
<evidence type="ECO:0000313" key="5">
    <source>
        <dbReference type="Proteomes" id="UP000509222"/>
    </source>
</evidence>
<dbReference type="Pfam" id="PF01522">
    <property type="entry name" value="Polysacc_deac_1"/>
    <property type="match status" value="1"/>
</dbReference>
<gene>
    <name evidence="4" type="ORF">HF394_05880</name>
</gene>
<feature type="domain" description="NodB homology" evidence="3">
    <location>
        <begin position="23"/>
        <end position="198"/>
    </location>
</feature>
<reference evidence="4 5" key="1">
    <citation type="submission" date="2020-04" db="EMBL/GenBank/DDBJ databases">
        <authorList>
            <person name="Pajer P."/>
            <person name="Broz P."/>
        </authorList>
    </citation>
    <scope>NUCLEOTIDE SEQUENCE [LARGE SCALE GENOMIC DNA]</scope>
    <source>
        <strain evidence="5">NRL-ATB46093</strain>
    </source>
</reference>
<name>A0A7H8Q860_9BACL</name>